<evidence type="ECO:0000313" key="2">
    <source>
        <dbReference type="EMBL" id="MPC74513.1"/>
    </source>
</evidence>
<name>A0A5B7HX34_PORTR</name>
<evidence type="ECO:0000313" key="3">
    <source>
        <dbReference type="Proteomes" id="UP000324222"/>
    </source>
</evidence>
<dbReference type="AlphaFoldDB" id="A0A5B7HX34"/>
<dbReference type="Proteomes" id="UP000324222">
    <property type="component" value="Unassembled WGS sequence"/>
</dbReference>
<comment type="caution">
    <text evidence="2">The sequence shown here is derived from an EMBL/GenBank/DDBJ whole genome shotgun (WGS) entry which is preliminary data.</text>
</comment>
<feature type="region of interest" description="Disordered" evidence="1">
    <location>
        <begin position="1"/>
        <end position="37"/>
    </location>
</feature>
<accession>A0A5B7HX34</accession>
<gene>
    <name evidence="2" type="ORF">E2C01_068873</name>
</gene>
<sequence length="37" mass="4044">MSPQPVLTSPSPHHSTAVSCSPPFKPPRLTSPDFLLW</sequence>
<protein>
    <submittedName>
        <fullName evidence="2">Uncharacterized protein</fullName>
    </submittedName>
</protein>
<dbReference type="EMBL" id="VSRR010039075">
    <property type="protein sequence ID" value="MPC74513.1"/>
    <property type="molecule type" value="Genomic_DNA"/>
</dbReference>
<reference evidence="2 3" key="1">
    <citation type="submission" date="2019-05" db="EMBL/GenBank/DDBJ databases">
        <title>Another draft genome of Portunus trituberculatus and its Hox gene families provides insights of decapod evolution.</title>
        <authorList>
            <person name="Jeong J.-H."/>
            <person name="Song I."/>
            <person name="Kim S."/>
            <person name="Choi T."/>
            <person name="Kim D."/>
            <person name="Ryu S."/>
            <person name="Kim W."/>
        </authorList>
    </citation>
    <scope>NUCLEOTIDE SEQUENCE [LARGE SCALE GENOMIC DNA]</scope>
    <source>
        <tissue evidence="2">Muscle</tissue>
    </source>
</reference>
<proteinExistence type="predicted"/>
<feature type="compositionally biased region" description="Polar residues" evidence="1">
    <location>
        <begin position="1"/>
        <end position="19"/>
    </location>
</feature>
<organism evidence="2 3">
    <name type="scientific">Portunus trituberculatus</name>
    <name type="common">Swimming crab</name>
    <name type="synonym">Neptunus trituberculatus</name>
    <dbReference type="NCBI Taxonomy" id="210409"/>
    <lineage>
        <taxon>Eukaryota</taxon>
        <taxon>Metazoa</taxon>
        <taxon>Ecdysozoa</taxon>
        <taxon>Arthropoda</taxon>
        <taxon>Crustacea</taxon>
        <taxon>Multicrustacea</taxon>
        <taxon>Malacostraca</taxon>
        <taxon>Eumalacostraca</taxon>
        <taxon>Eucarida</taxon>
        <taxon>Decapoda</taxon>
        <taxon>Pleocyemata</taxon>
        <taxon>Brachyura</taxon>
        <taxon>Eubrachyura</taxon>
        <taxon>Portunoidea</taxon>
        <taxon>Portunidae</taxon>
        <taxon>Portuninae</taxon>
        <taxon>Portunus</taxon>
    </lineage>
</organism>
<keyword evidence="3" id="KW-1185">Reference proteome</keyword>
<evidence type="ECO:0000256" key="1">
    <source>
        <dbReference type="SAM" id="MobiDB-lite"/>
    </source>
</evidence>